<feature type="transmembrane region" description="Helical" evidence="1">
    <location>
        <begin position="261"/>
        <end position="280"/>
    </location>
</feature>
<dbReference type="PANTHER" id="PTHR36178:SF1">
    <property type="entry name" value="SODIUM_GLUTAMATE SYMPORTER"/>
    <property type="match status" value="1"/>
</dbReference>
<keyword evidence="3" id="KW-1185">Reference proteome</keyword>
<evidence type="ECO:0000313" key="3">
    <source>
        <dbReference type="Proteomes" id="UP000617979"/>
    </source>
</evidence>
<feature type="transmembrane region" description="Helical" evidence="1">
    <location>
        <begin position="416"/>
        <end position="436"/>
    </location>
</feature>
<feature type="transmembrane region" description="Helical" evidence="1">
    <location>
        <begin position="165"/>
        <end position="185"/>
    </location>
</feature>
<evidence type="ECO:0000256" key="1">
    <source>
        <dbReference type="SAM" id="Phobius"/>
    </source>
</evidence>
<feature type="transmembrane region" description="Helical" evidence="1">
    <location>
        <begin position="6"/>
        <end position="26"/>
    </location>
</feature>
<reference evidence="3" key="1">
    <citation type="journal article" date="2019" name="Int. J. Syst. Evol. Microbiol.">
        <title>The Global Catalogue of Microorganisms (GCM) 10K type strain sequencing project: providing services to taxonomists for standard genome sequencing and annotation.</title>
        <authorList>
            <consortium name="The Broad Institute Genomics Platform"/>
            <consortium name="The Broad Institute Genome Sequencing Center for Infectious Disease"/>
            <person name="Wu L."/>
            <person name="Ma J."/>
        </authorList>
    </citation>
    <scope>NUCLEOTIDE SEQUENCE [LARGE SCALE GENOMIC DNA]</scope>
    <source>
        <strain evidence="3">CGMCC 1.12404</strain>
    </source>
</reference>
<sequence>MEGFSLWNLFIDIGLIGVLLLVGTLLRAKIRLVQSFFLPASIIAGFLGLILGPNGFQILPFTSHIAEYPEILIAVIFGAIPVGAAKVKWSQTFKRVRNMWLYSMLLTTLMWGGGALFGYIILSSVWDLPDGFGLILGAGFVGGHGTAAAIGQAYSSLGWDEAMTLGFTSATVGIISSIVGGLILIKLSARKNQTQFIQDVHKLPEELRTGLIKKEKRKSMGDDTVSSISIDPIVFHFSVISMIVLVGYYLQEVLGQVFPNISLPLLSLAYVVGLVFQAAFRRLGVDAYIDKRVVNRISGTATDLLVAFGMTSIQLSVVAKYAYPLILLFIFGLIWAWCIYRFIAPRVFYRHWFENALFGWGWSTGTVAMGMALLRIVDPDSKTTTLEDYSLGYIGMVPVELLIITLGPIMMVAGTGWLFTTVVLGVGIALFTLAHFRGWLVPKNQIR</sequence>
<dbReference type="PANTHER" id="PTHR36178">
    <property type="entry name" value="SLR0625 PROTEIN"/>
    <property type="match status" value="1"/>
</dbReference>
<dbReference type="RefSeq" id="WP_188429657.1">
    <property type="nucleotide sequence ID" value="NZ_BMEX01000002.1"/>
</dbReference>
<feature type="transmembrane region" description="Helical" evidence="1">
    <location>
        <begin position="71"/>
        <end position="87"/>
    </location>
</feature>
<feature type="transmembrane region" description="Helical" evidence="1">
    <location>
        <begin position="325"/>
        <end position="344"/>
    </location>
</feature>
<feature type="transmembrane region" description="Helical" evidence="1">
    <location>
        <begin position="356"/>
        <end position="377"/>
    </location>
</feature>
<dbReference type="Pfam" id="PF03616">
    <property type="entry name" value="Glt_symporter"/>
    <property type="match status" value="1"/>
</dbReference>
<gene>
    <name evidence="2" type="ORF">GCM10007416_05630</name>
</gene>
<protein>
    <submittedName>
        <fullName evidence="2">Sodium:glutamate symporter</fullName>
    </submittedName>
</protein>
<dbReference type="InterPro" id="IPR004445">
    <property type="entry name" value="GltS"/>
</dbReference>
<feature type="transmembrane region" description="Helical" evidence="1">
    <location>
        <begin position="99"/>
        <end position="122"/>
    </location>
</feature>
<keyword evidence="1" id="KW-0472">Membrane</keyword>
<feature type="transmembrane region" description="Helical" evidence="1">
    <location>
        <begin position="33"/>
        <end position="51"/>
    </location>
</feature>
<comment type="caution">
    <text evidence="2">The sequence shown here is derived from an EMBL/GenBank/DDBJ whole genome shotgun (WGS) entry which is preliminary data.</text>
</comment>
<accession>A0ABQ1G1K2</accession>
<evidence type="ECO:0000313" key="2">
    <source>
        <dbReference type="EMBL" id="GGA35666.1"/>
    </source>
</evidence>
<name>A0ABQ1G1K2_9BACL</name>
<proteinExistence type="predicted"/>
<organism evidence="2 3">
    <name type="scientific">Kroppenstedtia guangzhouensis</name>
    <dbReference type="NCBI Taxonomy" id="1274356"/>
    <lineage>
        <taxon>Bacteria</taxon>
        <taxon>Bacillati</taxon>
        <taxon>Bacillota</taxon>
        <taxon>Bacilli</taxon>
        <taxon>Bacillales</taxon>
        <taxon>Thermoactinomycetaceae</taxon>
        <taxon>Kroppenstedtia</taxon>
    </lineage>
</organism>
<feature type="transmembrane region" description="Helical" evidence="1">
    <location>
        <begin position="224"/>
        <end position="249"/>
    </location>
</feature>
<feature type="transmembrane region" description="Helical" evidence="1">
    <location>
        <begin position="389"/>
        <end position="409"/>
    </location>
</feature>
<dbReference type="Proteomes" id="UP000617979">
    <property type="component" value="Unassembled WGS sequence"/>
</dbReference>
<keyword evidence="1" id="KW-1133">Transmembrane helix</keyword>
<keyword evidence="1" id="KW-0812">Transmembrane</keyword>
<dbReference type="EMBL" id="BMEX01000002">
    <property type="protein sequence ID" value="GGA35666.1"/>
    <property type="molecule type" value="Genomic_DNA"/>
</dbReference>